<feature type="binding site" evidence="8">
    <location>
        <position position="97"/>
    </location>
    <ligand>
        <name>tRNA</name>
        <dbReference type="ChEBI" id="CHEBI:17843"/>
    </ligand>
</feature>
<sequence>MGRFGETGKLADMFEFFKKIFGSGKEKEEETGKMYIIAGLGNPEKKYFGTRHNVGFATIDALSDKYGIELTETKFKAAFGKGRIGNDRVILVKPLTYMNLSGEAIRPICDYFKVDSKEELIVISDDVELDVGNIRVRPKGSAGGHNGLKSIIAQLGHSEFNRVRVGVGKKPKEWDMVDWVLGTFQGEDAVSIKEGIDRAVAAVEEIMAAGVDSAMNKYNTIKKKES</sequence>
<dbReference type="PROSITE" id="PS01195">
    <property type="entry name" value="PEPT_TRNA_HYDROL_1"/>
    <property type="match status" value="1"/>
</dbReference>
<feature type="binding site" evidence="8">
    <location>
        <position position="47"/>
    </location>
    <ligand>
        <name>tRNA</name>
        <dbReference type="ChEBI" id="CHEBI:17843"/>
    </ligand>
</feature>
<keyword evidence="2 8" id="KW-0820">tRNA-binding</keyword>
<evidence type="ECO:0000256" key="4">
    <source>
        <dbReference type="ARBA" id="ARBA00022884"/>
    </source>
</evidence>
<dbReference type="FunFam" id="3.40.50.1470:FF:000001">
    <property type="entry name" value="Peptidyl-tRNA hydrolase"/>
    <property type="match status" value="1"/>
</dbReference>
<feature type="binding site" evidence="8">
    <location>
        <position position="146"/>
    </location>
    <ligand>
        <name>tRNA</name>
        <dbReference type="ChEBI" id="CHEBI:17843"/>
    </ligand>
</feature>
<dbReference type="InterPro" id="IPR001328">
    <property type="entry name" value="Pept_tRNA_hydro"/>
</dbReference>
<accession>E0RYG0</accession>
<feature type="active site" description="Proton acceptor" evidence="8">
    <location>
        <position position="52"/>
    </location>
</feature>
<gene>
    <name evidence="8 11" type="primary">pth</name>
    <name evidence="11" type="ordered locus">bpr_I0293</name>
</gene>
<dbReference type="CDD" id="cd00462">
    <property type="entry name" value="PTH"/>
    <property type="match status" value="1"/>
</dbReference>
<dbReference type="PROSITE" id="PS01196">
    <property type="entry name" value="PEPT_TRNA_HYDROL_2"/>
    <property type="match status" value="1"/>
</dbReference>
<evidence type="ECO:0000313" key="12">
    <source>
        <dbReference type="Proteomes" id="UP000001299"/>
    </source>
</evidence>
<dbReference type="SUPFAM" id="SSF53178">
    <property type="entry name" value="Peptidyl-tRNA hydrolase-like"/>
    <property type="match status" value="1"/>
</dbReference>
<comment type="function">
    <text evidence="8">Catalyzes the release of premature peptidyl moieties from peptidyl-tRNA molecules trapped in stalled 50S ribosomal subunits, and thus maintains levels of free tRNAs and 50S ribosomes.</text>
</comment>
<dbReference type="eggNOG" id="COG0193">
    <property type="taxonomic scope" value="Bacteria"/>
</dbReference>
<evidence type="ECO:0000256" key="9">
    <source>
        <dbReference type="RuleBase" id="RU000673"/>
    </source>
</evidence>
<dbReference type="GO" id="GO:0000049">
    <property type="term" value="F:tRNA binding"/>
    <property type="evidence" value="ECO:0007669"/>
    <property type="project" value="UniProtKB-UniRule"/>
</dbReference>
<dbReference type="STRING" id="515622.bpr_I0293"/>
<evidence type="ECO:0000256" key="3">
    <source>
        <dbReference type="ARBA" id="ARBA00022801"/>
    </source>
</evidence>
<dbReference type="HAMAP" id="MF_00083">
    <property type="entry name" value="Pept_tRNA_hydro_bact"/>
    <property type="match status" value="1"/>
</dbReference>
<comment type="subunit">
    <text evidence="8">Monomer.</text>
</comment>
<dbReference type="GO" id="GO:0004045">
    <property type="term" value="F:peptidyl-tRNA hydrolase activity"/>
    <property type="evidence" value="ECO:0007669"/>
    <property type="project" value="UniProtKB-UniRule"/>
</dbReference>
<dbReference type="Gene3D" id="3.40.50.1470">
    <property type="entry name" value="Peptidyl-tRNA hydrolase"/>
    <property type="match status" value="1"/>
</dbReference>
<keyword evidence="3 8" id="KW-0378">Hydrolase</keyword>
<proteinExistence type="inferred from homology"/>
<feature type="binding site" evidence="8">
    <location>
        <position position="99"/>
    </location>
    <ligand>
        <name>tRNA</name>
        <dbReference type="ChEBI" id="CHEBI:17843"/>
    </ligand>
</feature>
<comment type="catalytic activity">
    <reaction evidence="6 8 9">
        <text>an N-acyl-L-alpha-aminoacyl-tRNA + H2O = an N-acyl-L-amino acid + a tRNA + H(+)</text>
        <dbReference type="Rhea" id="RHEA:54448"/>
        <dbReference type="Rhea" id="RHEA-COMP:10123"/>
        <dbReference type="Rhea" id="RHEA-COMP:13883"/>
        <dbReference type="ChEBI" id="CHEBI:15377"/>
        <dbReference type="ChEBI" id="CHEBI:15378"/>
        <dbReference type="ChEBI" id="CHEBI:59874"/>
        <dbReference type="ChEBI" id="CHEBI:78442"/>
        <dbReference type="ChEBI" id="CHEBI:138191"/>
        <dbReference type="EC" id="3.1.1.29"/>
    </reaction>
</comment>
<dbReference type="KEGG" id="bpb:bpr_I0293"/>
<evidence type="ECO:0000256" key="10">
    <source>
        <dbReference type="RuleBase" id="RU004320"/>
    </source>
</evidence>
<dbReference type="EMBL" id="CP001810">
    <property type="protein sequence ID" value="ADL33041.1"/>
    <property type="molecule type" value="Genomic_DNA"/>
</dbReference>
<reference evidence="11 12" key="1">
    <citation type="journal article" date="2010" name="PLoS ONE">
        <title>The glycobiome of the rumen bacterium Butyrivibrio proteoclasticus B316(T) highlights adaptation to a polysaccharide-rich environment.</title>
        <authorList>
            <person name="Kelly W.J."/>
            <person name="Leahy S.C."/>
            <person name="Altermann E."/>
            <person name="Yeoman C.J."/>
            <person name="Dunne J.C."/>
            <person name="Kong Z."/>
            <person name="Pacheco D.M."/>
            <person name="Li D."/>
            <person name="Noel S.J."/>
            <person name="Moon C.D."/>
            <person name="Cookson A.L."/>
            <person name="Attwood G.T."/>
        </authorList>
    </citation>
    <scope>NUCLEOTIDE SEQUENCE [LARGE SCALE GENOMIC DNA]</scope>
    <source>
        <strain evidence="12">ATCC 51982 / DSM 14932 / B316</strain>
    </source>
</reference>
<evidence type="ECO:0000256" key="5">
    <source>
        <dbReference type="ARBA" id="ARBA00038063"/>
    </source>
</evidence>
<evidence type="ECO:0000313" key="11">
    <source>
        <dbReference type="EMBL" id="ADL33041.1"/>
    </source>
</evidence>
<dbReference type="AlphaFoldDB" id="E0RYG0"/>
<feature type="site" description="Discriminates between blocked and unblocked aminoacyl-tRNA" evidence="8">
    <location>
        <position position="42"/>
    </location>
</feature>
<name>E0RYG0_BUTPB</name>
<dbReference type="GO" id="GO:0072344">
    <property type="term" value="P:rescue of stalled ribosome"/>
    <property type="evidence" value="ECO:0007669"/>
    <property type="project" value="UniProtKB-UniRule"/>
</dbReference>
<protein>
    <recommendedName>
        <fullName evidence="7 8">Peptidyl-tRNA hydrolase</fullName>
        <shortName evidence="8">Pth</shortName>
        <ecNumber evidence="1 8">3.1.1.29</ecNumber>
    </recommendedName>
</protein>
<comment type="similarity">
    <text evidence="5 8 10">Belongs to the PTH family.</text>
</comment>
<keyword evidence="12" id="KW-1185">Reference proteome</keyword>
<feature type="site" description="Stabilizes the basic form of H active site to accept a proton" evidence="8">
    <location>
        <position position="125"/>
    </location>
</feature>
<dbReference type="InterPro" id="IPR036416">
    <property type="entry name" value="Pept_tRNA_hydro_sf"/>
</dbReference>
<organism evidence="11 12">
    <name type="scientific">Butyrivibrio proteoclasticus (strain ATCC 51982 / DSM 14932 / B316)</name>
    <name type="common">Clostridium proteoclasticum</name>
    <dbReference type="NCBI Taxonomy" id="515622"/>
    <lineage>
        <taxon>Bacteria</taxon>
        <taxon>Bacillati</taxon>
        <taxon>Bacillota</taxon>
        <taxon>Clostridia</taxon>
        <taxon>Lachnospirales</taxon>
        <taxon>Lachnospiraceae</taxon>
        <taxon>Butyrivibrio</taxon>
    </lineage>
</organism>
<comment type="subcellular location">
    <subcellularLocation>
        <location evidence="8">Cytoplasm</location>
    </subcellularLocation>
</comment>
<evidence type="ECO:0000256" key="6">
    <source>
        <dbReference type="ARBA" id="ARBA00048707"/>
    </source>
</evidence>
<dbReference type="GO" id="GO:0006515">
    <property type="term" value="P:protein quality control for misfolded or incompletely synthesized proteins"/>
    <property type="evidence" value="ECO:0007669"/>
    <property type="project" value="UniProtKB-UniRule"/>
</dbReference>
<dbReference type="PANTHER" id="PTHR17224">
    <property type="entry name" value="PEPTIDYL-TRNA HYDROLASE"/>
    <property type="match status" value="1"/>
</dbReference>
<evidence type="ECO:0000256" key="7">
    <source>
        <dbReference type="ARBA" id="ARBA00050038"/>
    </source>
</evidence>
<evidence type="ECO:0000256" key="2">
    <source>
        <dbReference type="ARBA" id="ARBA00022555"/>
    </source>
</evidence>
<comment type="function">
    <text evidence="8">Hydrolyzes ribosome-free peptidyl-tRNAs (with 1 or more amino acids incorporated), which drop off the ribosome during protein synthesis, or as a result of ribosome stalling.</text>
</comment>
<dbReference type="PANTHER" id="PTHR17224:SF1">
    <property type="entry name" value="PEPTIDYL-TRNA HYDROLASE"/>
    <property type="match status" value="1"/>
</dbReference>
<evidence type="ECO:0000256" key="8">
    <source>
        <dbReference type="HAMAP-Rule" id="MF_00083"/>
    </source>
</evidence>
<keyword evidence="4 8" id="KW-0694">RNA-binding</keyword>
<keyword evidence="8" id="KW-0963">Cytoplasm</keyword>
<dbReference type="EC" id="3.1.1.29" evidence="1 8"/>
<dbReference type="Pfam" id="PF01195">
    <property type="entry name" value="Pept_tRNA_hydro"/>
    <property type="match status" value="1"/>
</dbReference>
<dbReference type="Proteomes" id="UP000001299">
    <property type="component" value="Chromosome 1"/>
</dbReference>
<dbReference type="NCBIfam" id="TIGR00447">
    <property type="entry name" value="pth"/>
    <property type="match status" value="1"/>
</dbReference>
<dbReference type="GO" id="GO:0005737">
    <property type="term" value="C:cytoplasm"/>
    <property type="evidence" value="ECO:0007669"/>
    <property type="project" value="UniProtKB-SubCell"/>
</dbReference>
<dbReference type="HOGENOM" id="CLU_062456_4_1_9"/>
<dbReference type="InterPro" id="IPR018171">
    <property type="entry name" value="Pept_tRNA_hydro_CS"/>
</dbReference>
<evidence type="ECO:0000256" key="1">
    <source>
        <dbReference type="ARBA" id="ARBA00013260"/>
    </source>
</evidence>